<dbReference type="PROSITE" id="PS00678">
    <property type="entry name" value="WD_REPEATS_1"/>
    <property type="match status" value="1"/>
</dbReference>
<evidence type="ECO:0000313" key="7">
    <source>
        <dbReference type="Proteomes" id="UP001234178"/>
    </source>
</evidence>
<evidence type="ECO:0000259" key="5">
    <source>
        <dbReference type="PROSITE" id="PS51783"/>
    </source>
</evidence>
<dbReference type="SMART" id="SM01026">
    <property type="entry name" value="Beach"/>
    <property type="match status" value="1"/>
</dbReference>
<dbReference type="PROSITE" id="PS51783">
    <property type="entry name" value="PH_BEACH"/>
    <property type="match status" value="1"/>
</dbReference>
<proteinExistence type="predicted"/>
<dbReference type="InterPro" id="IPR019775">
    <property type="entry name" value="WD40_repeat_CS"/>
</dbReference>
<name>A0ABQ9ZDR4_9CRUS</name>
<dbReference type="PROSITE" id="PS50197">
    <property type="entry name" value="BEACH"/>
    <property type="match status" value="1"/>
</dbReference>
<dbReference type="Pfam" id="PF02138">
    <property type="entry name" value="Beach"/>
    <property type="match status" value="1"/>
</dbReference>
<sequence>MEKRLYVAWNNFAKHELSCPKRCQWLDVFLCLALKHQEFRFSQFFRGMSSVLIEQLLYDMSRISSSVRGGEKEKLTYCLRRRGWLLLHALSSSNLRSLVGVADLADLLINLYGVQTEEEPPVIEDQTLWPLTDLGTVVTRSDLKNVKKPRRKQLRRGGRLDDIRITSLKDCVDGIVKIQLSDRCCRPEDDDLEEVTAWNEKAELPCLAAKSFNHLALALLEQLVGHHGDYRLKSSRCLDHRVMTFALQRLQPGMPSEEQRRLFRLILRCMVSIVQHHRPLQAEDVIHLLIEIADASQPNFAADVIEGLVRFFASVHPIDDDVLFHQWLNNFHSQTCMKLIIDMAISESQDLSWLPLIGTIIGNVSCRSSKTPFHHHHVFGQALVDPDQLGRESCSISSLFYILLQLYQIGNENVRKLVLKAIVSGGHPCCCLPPDIIYQVLFKRAVEVPEFLDVLEVVFRSTGFASAPISIIDYQCHFCRYNGGQELERCRQMGVYASTESLSKSCWNMVLPDPWRSFDFYTEYISTRMKQPFTLSMVKHIHRLIDVATTQVKSEIFARVFYPILTLPTSFGTADTSNRSSIAGQITEACWQMTANLVRQRSICELFLSSNGLELLLDLCRLPEWSWNVARVLQSMIDIQCQSNDEVDLIENVDIKLTGMGEATALAILEHLLVHHMSYILRSLESQAPSADNWGIEIPELKTATDTVGSFDSVWVNHLKNLDHLPGNLKTASALWETTVRLFVHNRAFSSWFSSHPFVKWIELILPAICRYLSNPLAPHWALYADLLELFLALSLLSSSPNSEHRLKSMLEQFSPQRKLSVVYEILLRCSTLERWVNPENPVRSTELEPTVTTTLSDGYEADTEPVTLEPVTSHHRSIYLFFPAILPQLLLNFSNWLSQTTADDGKTLLFQDFLTAFQRMASICSHPPTATILSNQGFLTILLKKLKPILIGSESSGIRQQVIGMISCLGNQRITPGELQLLIDMLKEENPPWKDLLPLFLHLIQTDGYRPTYTLSFPGLKLIDEDNENSLHLSSGSIGSFVQVNDIRSEIYTLTKHAMELGRVHEIKGIGSAWKCAAIFLPVLTDNSWNMQTDGLSLSTWLLLSEAPRRKGPRFSNPEWRADLQDCTASFPWEDPNNGRDLHLFSMGTRSFLIEFWADPGADNTLLVRLSQSTHSQSQALATQTLDLKIPSGRWNHLAVSCRQRSSANGYHRVVHIQVYLNGYQSASLDLKVPLSPMKRLGNSHSFLLLGIASVSKVKSKKTTPSWQLGNATLYKGELLSAELAFLLMALGPNGGIFLATCQDGQTRPNFPRFLHSKLTDHLQDWDRLLEWNKMMDSLQSNLLLTYSAHKPESVFIYPYIISPTAGIFGSIMPSGCVFNAISNDPRSSQQPPIALSVAVAAPLTAHYHMGIHAAMKQLGGYPVLLFLLGHCIESKSDYQAQSLEILLHWLRSDAQEAHLFAAKRGYWMLQHVFEADRCRPGRDFAAVLLNLSCSSPVVTKNPSHHCDAVIVDPHLLSFTIQCWKHWQRFRDSPDGSTLDLVLHALQHLLRDNHRYRDFNVKQMERAGIMELLLHLARESSLYEDCIPLTDHQAIMIADLVEGLIGSPPTISNLIIIVDYLLLLHPAEQTYCPTNSAGFSYYFLLTARDAGVNVFHPRNWKLPEGYETYAPESAIPQPMNANQLGSALRDVIVKWSAGEKQCYENIPNSQTVESLPEVSSSSNLSTCTRDEADTTLSLHLLRVLIACIRVLPDSMVKQVASSIIRTDTLVTLARHKRDKMRAGAIRLLQAILSRSEEEEQNFIKQSGLLLLANQLQPYAATAPVVESCVSLCVGVDVILEQVLDPFAIWPENPTPLQLQSTILLLSLLPNAALDPALFHQLATLVRTLATRSNHILKFLLDFGLVETMGKSIVALAHATKTSPGDILEQREDEILLEAIHRILILVATRTVTASGTVPWTAFQDIIQLFHYMERVESGRCGFKSRCVRMLHESCCVLLKQAIQAIQHRVEFHKIGRLQHQLFAFQPGTSHFQHVSDKVLNAVLPVSINRKMKLDKQLSHSEILERFKFLLVKAVDHITLNTEQNTSTVEVAFSQDLFVTLVRGVSSILERPKSNGFRHLSNDAFTDWPHYYAPDSSDLVRTLYWNSRQTMKTQFNRLVLFLSSPIQSATMLQFVIKTLYDDPHYEELFKLANPDEPDFTNTLDTYLCHFLHSRKFTDNVEHTTLIKIHCISRCLVGSHQSRRCQVLDPVQLKEQFEIDRGIWWRTQEEVQIRILSRYDALVRQTADVAAKWTTVAVDTQNNIRRLFLNRLRRDHGSKVLAAGGWVELVDQMTHQRAAWHFAKSYLRGWELDPIEGYQRMHLRLRRAALNVDAKYLLERSHSLLEPEKRPQPLESILRMSTVKSVDDVIGHDDEKVLRAISCWLVTTTAEIMGELVLTEKWMTFLSPESNQFFSCTKYENVREILTRRFQLQERALELFMCDNRTQFLVFNSLDERNATQRELSELCHKLIPSESLADVTQLWRESQITNFEYLVFLNKFAGRSYNDLMQYPIFPFVLADYESPLLDLKDPHIYRNFKKPMAVQNESRDSHYIENYNYLKRDFENRPEGSGPNFGPFHYGSLYSNPGIVLHFLVRLPPFTKLLMEYQDRNFDVPDRSFHSIGTSWRLASSDSTTDVKELIPEFFYLPEFLVNSLGFDFGMQQCGDPVDDVQLPPWSLGKPRLFIQIHRQALESSWVRDHLHHWIDLIFGFKQTGPAAIESINVFHPSTYAGFDTTEGLNDDPIERNAKLTMIRSYGQVPRQLFRLPHPMSIQPLNAKSIRRSRNLLPSVDHLQWGCYVGSPSCQDPVLKHKESFAIPVHSFLPLRTGDTYSLGPFTTAILSHSYDKDSFLGRPTGILGVALISWGQSDGIVRIKIRKDEPVKPLFQSEAHDSVILCSTLPDYNKIWVVYRSGIMRVYPFLFDPLKPHFELTGPPTILSGHVGPLQQLVLCSAFSLAVSSGSDGSIILWDLHSLKFIRQLTPGLSNDRKDVILPISQLAVSRNTADIACAVNLDDQQSRLELRSVNGHLIGMTTTNPLITALCFSSAPEGISINVVAAGLSNGRIRLWDTWTLNVVRDIITDSSLSIVSLTYSSTSQHLLAARNDGSLLAWESPHNNKKSPRFPPFINLTLQ</sequence>
<keyword evidence="7" id="KW-1185">Reference proteome</keyword>
<reference evidence="6 7" key="1">
    <citation type="journal article" date="2023" name="Nucleic Acids Res.">
        <title>The hologenome of Daphnia magna reveals possible DNA methylation and microbiome-mediated evolution of the host genome.</title>
        <authorList>
            <person name="Chaturvedi A."/>
            <person name="Li X."/>
            <person name="Dhandapani V."/>
            <person name="Marshall H."/>
            <person name="Kissane S."/>
            <person name="Cuenca-Cambronero M."/>
            <person name="Asole G."/>
            <person name="Calvet F."/>
            <person name="Ruiz-Romero M."/>
            <person name="Marangio P."/>
            <person name="Guigo R."/>
            <person name="Rago D."/>
            <person name="Mirbahai L."/>
            <person name="Eastwood N."/>
            <person name="Colbourne J.K."/>
            <person name="Zhou J."/>
            <person name="Mallon E."/>
            <person name="Orsini L."/>
        </authorList>
    </citation>
    <scope>NUCLEOTIDE SEQUENCE [LARGE SCALE GENOMIC DNA]</scope>
    <source>
        <strain evidence="6">LRV0_1</strain>
    </source>
</reference>
<feature type="repeat" description="WD" evidence="3">
    <location>
        <begin position="2977"/>
        <end position="3018"/>
    </location>
</feature>
<dbReference type="SUPFAM" id="SSF81837">
    <property type="entry name" value="BEACH domain"/>
    <property type="match status" value="1"/>
</dbReference>
<dbReference type="SUPFAM" id="SSF50978">
    <property type="entry name" value="WD40 repeat-like"/>
    <property type="match status" value="1"/>
</dbReference>
<dbReference type="Gene3D" id="2.130.10.10">
    <property type="entry name" value="YVTN repeat-like/Quinoprotein amine dehydrogenase"/>
    <property type="match status" value="1"/>
</dbReference>
<keyword evidence="1 3" id="KW-0853">WD repeat</keyword>
<dbReference type="PANTHER" id="PTHR13743">
    <property type="entry name" value="BEIGE/BEACH-RELATED"/>
    <property type="match status" value="1"/>
</dbReference>
<dbReference type="InterPro" id="IPR036372">
    <property type="entry name" value="BEACH_dom_sf"/>
</dbReference>
<dbReference type="SUPFAM" id="SSF50729">
    <property type="entry name" value="PH domain-like"/>
    <property type="match status" value="1"/>
</dbReference>
<evidence type="ECO:0000256" key="1">
    <source>
        <dbReference type="ARBA" id="ARBA00022574"/>
    </source>
</evidence>
<gene>
    <name evidence="6" type="ORF">OUZ56_020181</name>
</gene>
<protein>
    <recommendedName>
        <fullName evidence="8">Lysosomal-trafficking regulator</fullName>
    </recommendedName>
</protein>
<dbReference type="Pfam" id="PF14844">
    <property type="entry name" value="PH_BEACH"/>
    <property type="match status" value="1"/>
</dbReference>
<dbReference type="InterPro" id="IPR001680">
    <property type="entry name" value="WD40_rpt"/>
</dbReference>
<dbReference type="InterPro" id="IPR015943">
    <property type="entry name" value="WD40/YVTN_repeat-like_dom_sf"/>
</dbReference>
<evidence type="ECO:0000313" key="6">
    <source>
        <dbReference type="EMBL" id="KAK4011060.1"/>
    </source>
</evidence>
<comment type="caution">
    <text evidence="6">The sequence shown here is derived from an EMBL/GenBank/DDBJ whole genome shotgun (WGS) entry which is preliminary data.</text>
</comment>
<keyword evidence="2" id="KW-0677">Repeat</keyword>
<organism evidence="6 7">
    <name type="scientific">Daphnia magna</name>
    <dbReference type="NCBI Taxonomy" id="35525"/>
    <lineage>
        <taxon>Eukaryota</taxon>
        <taxon>Metazoa</taxon>
        <taxon>Ecdysozoa</taxon>
        <taxon>Arthropoda</taxon>
        <taxon>Crustacea</taxon>
        <taxon>Branchiopoda</taxon>
        <taxon>Diplostraca</taxon>
        <taxon>Cladocera</taxon>
        <taxon>Anomopoda</taxon>
        <taxon>Daphniidae</taxon>
        <taxon>Daphnia</taxon>
    </lineage>
</organism>
<dbReference type="EMBL" id="JAOYFB010000003">
    <property type="protein sequence ID" value="KAK4011060.1"/>
    <property type="molecule type" value="Genomic_DNA"/>
</dbReference>
<dbReference type="InterPro" id="IPR036322">
    <property type="entry name" value="WD40_repeat_dom_sf"/>
</dbReference>
<dbReference type="InterPro" id="IPR011993">
    <property type="entry name" value="PH-like_dom_sf"/>
</dbReference>
<evidence type="ECO:0000259" key="4">
    <source>
        <dbReference type="PROSITE" id="PS50197"/>
    </source>
</evidence>
<dbReference type="SMART" id="SM00320">
    <property type="entry name" value="WD40"/>
    <property type="match status" value="4"/>
</dbReference>
<dbReference type="Gene3D" id="2.30.29.30">
    <property type="entry name" value="Pleckstrin-homology domain (PH domain)/Phosphotyrosine-binding domain (PTB)"/>
    <property type="match status" value="1"/>
</dbReference>
<dbReference type="PROSITE" id="PS50294">
    <property type="entry name" value="WD_REPEATS_REGION"/>
    <property type="match status" value="1"/>
</dbReference>
<evidence type="ECO:0008006" key="8">
    <source>
        <dbReference type="Google" id="ProtNLM"/>
    </source>
</evidence>
<dbReference type="InterPro" id="IPR023362">
    <property type="entry name" value="PH-BEACH_dom"/>
</dbReference>
<dbReference type="InterPro" id="IPR050865">
    <property type="entry name" value="BEACH_Domain"/>
</dbReference>
<dbReference type="Gene3D" id="1.10.1540.10">
    <property type="entry name" value="BEACH domain"/>
    <property type="match status" value="1"/>
</dbReference>
<dbReference type="PROSITE" id="PS50082">
    <property type="entry name" value="WD_REPEATS_2"/>
    <property type="match status" value="1"/>
</dbReference>
<dbReference type="InterPro" id="IPR000409">
    <property type="entry name" value="BEACH_dom"/>
</dbReference>
<dbReference type="CDD" id="cd06071">
    <property type="entry name" value="Beach"/>
    <property type="match status" value="1"/>
</dbReference>
<dbReference type="Proteomes" id="UP001234178">
    <property type="component" value="Unassembled WGS sequence"/>
</dbReference>
<evidence type="ECO:0000256" key="3">
    <source>
        <dbReference type="PROSITE-ProRule" id="PRU00221"/>
    </source>
</evidence>
<feature type="domain" description="BEACH-type PH" evidence="5">
    <location>
        <begin position="2411"/>
        <end position="2504"/>
    </location>
</feature>
<accession>A0ABQ9ZDR4</accession>
<dbReference type="PANTHER" id="PTHR13743:SF123">
    <property type="entry name" value="PROTEIN FAN"/>
    <property type="match status" value="1"/>
</dbReference>
<feature type="domain" description="BEACH" evidence="4">
    <location>
        <begin position="2508"/>
        <end position="2810"/>
    </location>
</feature>
<evidence type="ECO:0000256" key="2">
    <source>
        <dbReference type="ARBA" id="ARBA00022737"/>
    </source>
</evidence>